<comment type="caution">
    <text evidence="3">The sequence shown here is derived from an EMBL/GenBank/DDBJ whole genome shotgun (WGS) entry which is preliminary data.</text>
</comment>
<dbReference type="PANTHER" id="PTHR35095">
    <property type="entry name" value="OS05G0143300 PROTEIN"/>
    <property type="match status" value="1"/>
</dbReference>
<organism evidence="3 4">
    <name type="scientific">Arabis nemorensis</name>
    <dbReference type="NCBI Taxonomy" id="586526"/>
    <lineage>
        <taxon>Eukaryota</taxon>
        <taxon>Viridiplantae</taxon>
        <taxon>Streptophyta</taxon>
        <taxon>Embryophyta</taxon>
        <taxon>Tracheophyta</taxon>
        <taxon>Spermatophyta</taxon>
        <taxon>Magnoliopsida</taxon>
        <taxon>eudicotyledons</taxon>
        <taxon>Gunneridae</taxon>
        <taxon>Pentapetalae</taxon>
        <taxon>rosids</taxon>
        <taxon>malvids</taxon>
        <taxon>Brassicales</taxon>
        <taxon>Brassicaceae</taxon>
        <taxon>Arabideae</taxon>
        <taxon>Arabis</taxon>
    </lineage>
</organism>
<proteinExistence type="predicted"/>
<dbReference type="EMBL" id="CABITT030000001">
    <property type="protein sequence ID" value="VVA89819.1"/>
    <property type="molecule type" value="Genomic_DNA"/>
</dbReference>
<dbReference type="PANTHER" id="PTHR35095:SF3">
    <property type="entry name" value="F15K9.6"/>
    <property type="match status" value="1"/>
</dbReference>
<feature type="transmembrane region" description="Helical" evidence="2">
    <location>
        <begin position="236"/>
        <end position="252"/>
    </location>
</feature>
<dbReference type="OrthoDB" id="1918704at2759"/>
<feature type="compositionally biased region" description="Basic and acidic residues" evidence="1">
    <location>
        <begin position="84"/>
        <end position="94"/>
    </location>
</feature>
<keyword evidence="2" id="KW-0472">Membrane</keyword>
<evidence type="ECO:0000313" key="4">
    <source>
        <dbReference type="Proteomes" id="UP000489600"/>
    </source>
</evidence>
<feature type="region of interest" description="Disordered" evidence="1">
    <location>
        <begin position="82"/>
        <end position="111"/>
    </location>
</feature>
<protein>
    <recommendedName>
        <fullName evidence="5">Transmembrane protein</fullName>
    </recommendedName>
</protein>
<keyword evidence="2" id="KW-0812">Transmembrane</keyword>
<feature type="transmembrane region" description="Helical" evidence="2">
    <location>
        <begin position="160"/>
        <end position="183"/>
    </location>
</feature>
<accession>A0A565ALD7</accession>
<evidence type="ECO:0000256" key="2">
    <source>
        <dbReference type="SAM" id="Phobius"/>
    </source>
</evidence>
<sequence length="254" mass="29221">MASHSYSKLGFSLLQELGSNEIIKQNRAYYLVNNPGGRRHETKPQSSFKLKLEHLEPWKPFCSWRSKSNHFVEFDSTMMKPRHVHETGHEEVKTRVKPSPKKQNPKIRDRDNDLHRRNHLYACESLTSLMLGSEQHRQITLQSLKKSCGDLSELLTRLSIGFAGTGIAVFFSVVCSVASRRVFFCADEVFDGALSLSLVLLSWSVVRLRETIVDVNRKAIKEEEITNRVERRIKDVYFRAATVIIMVALRFGRT</sequence>
<evidence type="ECO:0000256" key="1">
    <source>
        <dbReference type="SAM" id="MobiDB-lite"/>
    </source>
</evidence>
<dbReference type="Proteomes" id="UP000489600">
    <property type="component" value="Unassembled WGS sequence"/>
</dbReference>
<name>A0A565ALD7_9BRAS</name>
<feature type="compositionally biased region" description="Basic residues" evidence="1">
    <location>
        <begin position="95"/>
        <end position="105"/>
    </location>
</feature>
<evidence type="ECO:0008006" key="5">
    <source>
        <dbReference type="Google" id="ProtNLM"/>
    </source>
</evidence>
<keyword evidence="4" id="KW-1185">Reference proteome</keyword>
<reference evidence="3" key="1">
    <citation type="submission" date="2019-07" db="EMBL/GenBank/DDBJ databases">
        <authorList>
            <person name="Dittberner H."/>
        </authorList>
    </citation>
    <scope>NUCLEOTIDE SEQUENCE [LARGE SCALE GENOMIC DNA]</scope>
</reference>
<dbReference type="AlphaFoldDB" id="A0A565ALD7"/>
<evidence type="ECO:0000313" key="3">
    <source>
        <dbReference type="EMBL" id="VVA89819.1"/>
    </source>
</evidence>
<keyword evidence="2" id="KW-1133">Transmembrane helix</keyword>
<gene>
    <name evidence="3" type="ORF">ANE_LOCUS264</name>
</gene>